<evidence type="ECO:0000313" key="14">
    <source>
        <dbReference type="Proteomes" id="UP000319824"/>
    </source>
</evidence>
<comment type="caution">
    <text evidence="13">The sequence shown here is derived from an EMBL/GenBank/DDBJ whole genome shotgun (WGS) entry which is preliminary data.</text>
</comment>
<evidence type="ECO:0000256" key="6">
    <source>
        <dbReference type="ARBA" id="ARBA00023211"/>
    </source>
</evidence>
<feature type="binding site" evidence="9">
    <location>
        <position position="167"/>
    </location>
    <ligand>
        <name>1-deoxy-D-xylulose 5-phosphate</name>
        <dbReference type="ChEBI" id="CHEBI:57792"/>
    </ligand>
</feature>
<evidence type="ECO:0000256" key="8">
    <source>
        <dbReference type="ARBA" id="ARBA00048543"/>
    </source>
</evidence>
<feature type="binding site" evidence="9">
    <location>
        <position position="191"/>
    </location>
    <ligand>
        <name>1-deoxy-D-xylulose 5-phosphate</name>
        <dbReference type="ChEBI" id="CHEBI:57792"/>
    </ligand>
</feature>
<organism evidence="13 14">
    <name type="scientific">Rhizobium mongolense USDA 1844</name>
    <dbReference type="NCBI Taxonomy" id="1079460"/>
    <lineage>
        <taxon>Bacteria</taxon>
        <taxon>Pseudomonadati</taxon>
        <taxon>Pseudomonadota</taxon>
        <taxon>Alphaproteobacteria</taxon>
        <taxon>Hyphomicrobiales</taxon>
        <taxon>Rhizobiaceae</taxon>
        <taxon>Rhizobium/Agrobacterium group</taxon>
        <taxon>Rhizobium</taxon>
    </lineage>
</organism>
<dbReference type="Proteomes" id="UP000319824">
    <property type="component" value="Unassembled WGS sequence"/>
</dbReference>
<evidence type="ECO:0000259" key="12">
    <source>
        <dbReference type="Pfam" id="PF13288"/>
    </source>
</evidence>
<reference evidence="13 14" key="1">
    <citation type="submission" date="2019-06" db="EMBL/GenBank/DDBJ databases">
        <title>Pac Bio to generate improved reference genome sequences for organisms with transposon mutant libraries (support for FEBA project).</title>
        <authorList>
            <person name="Blow M."/>
        </authorList>
    </citation>
    <scope>NUCLEOTIDE SEQUENCE [LARGE SCALE GENOMIC DNA]</scope>
    <source>
        <strain evidence="13 14">USDA 1844</strain>
    </source>
</reference>
<keyword evidence="5 9" id="KW-0560">Oxidoreductase</keyword>
<feature type="binding site" evidence="9">
    <location>
        <position position="220"/>
    </location>
    <ligand>
        <name>NADPH</name>
        <dbReference type="ChEBI" id="CHEBI:57783"/>
    </ligand>
</feature>
<protein>
    <recommendedName>
        <fullName evidence="9">1-deoxy-D-xylulose 5-phosphate reductoisomerase</fullName>
        <shortName evidence="9">DXP reductoisomerase</shortName>
        <ecNumber evidence="9">1.1.1.267</ecNumber>
    </recommendedName>
    <alternativeName>
        <fullName evidence="9">1-deoxyxylulose-5-phosphate reductoisomerase</fullName>
    </alternativeName>
    <alternativeName>
        <fullName evidence="9">2-C-methyl-D-erythritol 4-phosphate synthase</fullName>
    </alternativeName>
</protein>
<dbReference type="Gene3D" id="3.40.50.720">
    <property type="entry name" value="NAD(P)-binding Rossmann-like Domain"/>
    <property type="match status" value="1"/>
</dbReference>
<dbReference type="EC" id="1.1.1.267" evidence="9"/>
<comment type="cofactor">
    <cofactor evidence="9">
        <name>Mg(2+)</name>
        <dbReference type="ChEBI" id="CHEBI:18420"/>
    </cofactor>
    <cofactor evidence="9">
        <name>Mn(2+)</name>
        <dbReference type="ChEBI" id="CHEBI:29035"/>
    </cofactor>
</comment>
<feature type="domain" description="1-deoxy-D-xylulose 5-phosphate reductoisomerase C-terminal" evidence="11">
    <location>
        <begin position="161"/>
        <end position="244"/>
    </location>
</feature>
<feature type="binding site" evidence="9">
    <location>
        <position position="141"/>
    </location>
    <ligand>
        <name>NADPH</name>
        <dbReference type="ChEBI" id="CHEBI:57783"/>
    </ligand>
</feature>
<feature type="binding site" evidence="9">
    <location>
        <position position="26"/>
    </location>
    <ligand>
        <name>NADPH</name>
        <dbReference type="ChEBI" id="CHEBI:57783"/>
    </ligand>
</feature>
<dbReference type="EMBL" id="VISO01000003">
    <property type="protein sequence ID" value="TVZ66148.1"/>
    <property type="molecule type" value="Genomic_DNA"/>
</dbReference>
<evidence type="ECO:0000256" key="1">
    <source>
        <dbReference type="ARBA" id="ARBA00005094"/>
    </source>
</evidence>
<feature type="binding site" evidence="9">
    <location>
        <position position="27"/>
    </location>
    <ligand>
        <name>NADPH</name>
        <dbReference type="ChEBI" id="CHEBI:57783"/>
    </ligand>
</feature>
<feature type="binding site" evidence="9">
    <location>
        <position position="140"/>
    </location>
    <ligand>
        <name>1-deoxy-D-xylulose 5-phosphate</name>
        <dbReference type="ChEBI" id="CHEBI:57792"/>
    </ligand>
</feature>
<dbReference type="InterPro" id="IPR026877">
    <property type="entry name" value="DXPR_C"/>
</dbReference>
<comment type="pathway">
    <text evidence="1 9">Isoprenoid biosynthesis; isopentenyl diphosphate biosynthesis via DXP pathway; isopentenyl diphosphate from 1-deoxy-D-xylulose 5-phosphate: step 1/6.</text>
</comment>
<feature type="binding site" evidence="9">
    <location>
        <position position="236"/>
    </location>
    <ligand>
        <name>1-deoxy-D-xylulose 5-phosphate</name>
        <dbReference type="ChEBI" id="CHEBI:57792"/>
    </ligand>
</feature>
<accession>A0A559SUW8</accession>
<feature type="binding site" evidence="9">
    <location>
        <position position="214"/>
    </location>
    <ligand>
        <name>1-deoxy-D-xylulose 5-phosphate</name>
        <dbReference type="ChEBI" id="CHEBI:57792"/>
    </ligand>
</feature>
<dbReference type="GO" id="GO:0070402">
    <property type="term" value="F:NADPH binding"/>
    <property type="evidence" value="ECO:0007669"/>
    <property type="project" value="InterPro"/>
</dbReference>
<feature type="binding site" evidence="9">
    <location>
        <position position="236"/>
    </location>
    <ligand>
        <name>Mn(2+)</name>
        <dbReference type="ChEBI" id="CHEBI:29035"/>
    </ligand>
</feature>
<dbReference type="InterPro" id="IPR013644">
    <property type="entry name" value="DXP_reductoisomerase_C"/>
</dbReference>
<dbReference type="InterPro" id="IPR036291">
    <property type="entry name" value="NAD(P)-bd_dom_sf"/>
</dbReference>
<comment type="similarity">
    <text evidence="2 9">Belongs to the DXR family.</text>
</comment>
<dbReference type="GO" id="GO:0051484">
    <property type="term" value="P:isopentenyl diphosphate biosynthetic process, methylerythritol 4-phosphate pathway involved in terpenoid biosynthetic process"/>
    <property type="evidence" value="ECO:0007669"/>
    <property type="project" value="UniProtKB-ARBA"/>
</dbReference>
<feature type="binding site" evidence="9">
    <location>
        <position position="28"/>
    </location>
    <ligand>
        <name>NADPH</name>
        <dbReference type="ChEBI" id="CHEBI:57783"/>
    </ligand>
</feature>
<dbReference type="InterPro" id="IPR036169">
    <property type="entry name" value="DXPR_C_sf"/>
</dbReference>
<dbReference type="FunFam" id="3.40.50.720:FF:000045">
    <property type="entry name" value="1-deoxy-D-xylulose 5-phosphate reductoisomerase"/>
    <property type="match status" value="1"/>
</dbReference>
<dbReference type="InterPro" id="IPR003821">
    <property type="entry name" value="DXP_reductoisomerase"/>
</dbReference>
<dbReference type="PANTHER" id="PTHR30525">
    <property type="entry name" value="1-DEOXY-D-XYLULOSE 5-PHOSPHATE REDUCTOISOMERASE"/>
    <property type="match status" value="1"/>
</dbReference>
<feature type="binding site" evidence="9">
    <location>
        <position position="165"/>
    </location>
    <ligand>
        <name>Mn(2+)</name>
        <dbReference type="ChEBI" id="CHEBI:29035"/>
    </ligand>
</feature>
<feature type="binding site" evidence="9">
    <location>
        <position position="166"/>
    </location>
    <ligand>
        <name>1-deoxy-D-xylulose 5-phosphate</name>
        <dbReference type="ChEBI" id="CHEBI:57792"/>
    </ligand>
</feature>
<feature type="binding site" evidence="9">
    <location>
        <position position="56"/>
    </location>
    <ligand>
        <name>NADPH</name>
        <dbReference type="ChEBI" id="CHEBI:57783"/>
    </ligand>
</feature>
<dbReference type="GO" id="GO:0030145">
    <property type="term" value="F:manganese ion binding"/>
    <property type="evidence" value="ECO:0007669"/>
    <property type="project" value="TreeGrafter"/>
</dbReference>
<evidence type="ECO:0000256" key="9">
    <source>
        <dbReference type="HAMAP-Rule" id="MF_00183"/>
    </source>
</evidence>
<feature type="binding site" evidence="9">
    <location>
        <position position="139"/>
    </location>
    <ligand>
        <name>NADPH</name>
        <dbReference type="ChEBI" id="CHEBI:57783"/>
    </ligand>
</feature>
<dbReference type="Pfam" id="PF08436">
    <property type="entry name" value="DXP_redisom_C"/>
    <property type="match status" value="1"/>
</dbReference>
<keyword evidence="7 9" id="KW-0414">Isoprene biosynthesis</keyword>
<feature type="binding site" evidence="9">
    <location>
        <position position="167"/>
    </location>
    <ligand>
        <name>Mn(2+)</name>
        <dbReference type="ChEBI" id="CHEBI:29035"/>
    </ligand>
</feature>
<keyword evidence="9" id="KW-0460">Magnesium</keyword>
<dbReference type="PANTHER" id="PTHR30525:SF0">
    <property type="entry name" value="1-DEOXY-D-XYLULOSE 5-PHOSPHATE REDUCTOISOMERASE, CHLOROPLASTIC"/>
    <property type="match status" value="1"/>
</dbReference>
<comment type="catalytic activity">
    <reaction evidence="8">
        <text>2-C-methyl-D-erythritol 4-phosphate + NADP(+) = 1-deoxy-D-xylulose 5-phosphate + NADPH + H(+)</text>
        <dbReference type="Rhea" id="RHEA:13717"/>
        <dbReference type="ChEBI" id="CHEBI:15378"/>
        <dbReference type="ChEBI" id="CHEBI:57783"/>
        <dbReference type="ChEBI" id="CHEBI:57792"/>
        <dbReference type="ChEBI" id="CHEBI:58262"/>
        <dbReference type="ChEBI" id="CHEBI:58349"/>
        <dbReference type="EC" id="1.1.1.267"/>
    </reaction>
    <physiologicalReaction direction="right-to-left" evidence="8">
        <dbReference type="Rhea" id="RHEA:13719"/>
    </physiologicalReaction>
</comment>
<feature type="binding site" evidence="9">
    <location>
        <position position="29"/>
    </location>
    <ligand>
        <name>NADPH</name>
        <dbReference type="ChEBI" id="CHEBI:57783"/>
    </ligand>
</feature>
<dbReference type="Gene3D" id="1.10.1740.10">
    <property type="match status" value="1"/>
</dbReference>
<evidence type="ECO:0000256" key="2">
    <source>
        <dbReference type="ARBA" id="ARBA00006825"/>
    </source>
</evidence>
<dbReference type="Pfam" id="PF02670">
    <property type="entry name" value="DXP_reductoisom"/>
    <property type="match status" value="1"/>
</dbReference>
<dbReference type="GO" id="GO:0016853">
    <property type="term" value="F:isomerase activity"/>
    <property type="evidence" value="ECO:0007669"/>
    <property type="project" value="UniProtKB-KW"/>
</dbReference>
<dbReference type="AlphaFoldDB" id="A0A559SUW8"/>
<dbReference type="Pfam" id="PF13288">
    <property type="entry name" value="DXPR_C"/>
    <property type="match status" value="1"/>
</dbReference>
<evidence type="ECO:0000259" key="11">
    <source>
        <dbReference type="Pfam" id="PF08436"/>
    </source>
</evidence>
<keyword evidence="13" id="KW-0413">Isomerase</keyword>
<keyword evidence="4 9" id="KW-0521">NADP</keyword>
<feature type="domain" description="DXP reductoisomerase C-terminal" evidence="12">
    <location>
        <begin position="276"/>
        <end position="393"/>
    </location>
</feature>
<dbReference type="HAMAP" id="MF_00183">
    <property type="entry name" value="DXP_reductoisom"/>
    <property type="match status" value="1"/>
</dbReference>
<evidence type="ECO:0000256" key="4">
    <source>
        <dbReference type="ARBA" id="ARBA00022857"/>
    </source>
</evidence>
<dbReference type="NCBIfam" id="TIGR00243">
    <property type="entry name" value="Dxr"/>
    <property type="match status" value="1"/>
</dbReference>
<proteinExistence type="inferred from homology"/>
<comment type="caution">
    <text evidence="9">Lacks conserved residue(s) required for the propagation of feature annotation.</text>
</comment>
<evidence type="ECO:0000313" key="13">
    <source>
        <dbReference type="EMBL" id="TVZ66148.1"/>
    </source>
</evidence>
<dbReference type="PIRSF" id="PIRSF006205">
    <property type="entry name" value="Dxp_reductismrs"/>
    <property type="match status" value="1"/>
</dbReference>
<dbReference type="UniPathway" id="UPA00056">
    <property type="reaction ID" value="UER00092"/>
</dbReference>
<feature type="binding site" evidence="9">
    <location>
        <position position="232"/>
    </location>
    <ligand>
        <name>1-deoxy-D-xylulose 5-phosphate</name>
        <dbReference type="ChEBI" id="CHEBI:57792"/>
    </ligand>
</feature>
<feature type="binding site" evidence="9">
    <location>
        <position position="227"/>
    </location>
    <ligand>
        <name>1-deoxy-D-xylulose 5-phosphate</name>
        <dbReference type="ChEBI" id="CHEBI:57792"/>
    </ligand>
</feature>
<feature type="domain" description="1-deoxy-D-xylulose 5-phosphate reductoisomerase N-terminal" evidence="10">
    <location>
        <begin position="20"/>
        <end position="147"/>
    </location>
</feature>
<dbReference type="SUPFAM" id="SSF69055">
    <property type="entry name" value="1-deoxy-D-xylulose-5-phosphate reductoisomerase, C-terminal domain"/>
    <property type="match status" value="1"/>
</dbReference>
<name>A0A559SUW8_9HYPH</name>
<keyword evidence="6 9" id="KW-0464">Manganese</keyword>
<dbReference type="SUPFAM" id="SSF51735">
    <property type="entry name" value="NAD(P)-binding Rossmann-fold domains"/>
    <property type="match status" value="1"/>
</dbReference>
<sequence length="406" mass="43246">MGNFRQKTRMTTGTNAPRRLSIFGSTGSIGQNTLDVIQQLGGRESYEISVVTGNENVELLAQQARSTGARLAVTASDSKYRSLKAELSGSGIAVAAGAQGLAEAADIEADWVMAAIVGTAGLVPTLAAARKGAAIALANKECLVSAGDLFVEAVLKGGGLLIPVDSEHSAIFQSLDENQRHAVERIILTASGGPFRTWSRAEMANVTAATARAHPNWSMGLKISIGSASMFNKALEMIEAKHLFSVRPDQIEVVVHPQSIVHSMVGYTDGSIIAQLGSPDMRTAIGYALEYPRRPKLNVERLDFAKLSRLDFEAPDEKRFPALRLARTALERGGLQGAIMNAAEEVAFHAFVDERIGFLQMADIVEAVMDRMAGTGGAHTMDDVFAADTEARRLAAELVALNEKAA</sequence>
<feature type="binding site" evidence="9">
    <location>
        <position position="233"/>
    </location>
    <ligand>
        <name>1-deoxy-D-xylulose 5-phosphate</name>
        <dbReference type="ChEBI" id="CHEBI:57792"/>
    </ligand>
</feature>
<dbReference type="SUPFAM" id="SSF55347">
    <property type="entry name" value="Glyceraldehyde-3-phosphate dehydrogenase-like, C-terminal domain"/>
    <property type="match status" value="1"/>
</dbReference>
<evidence type="ECO:0000256" key="3">
    <source>
        <dbReference type="ARBA" id="ARBA00022723"/>
    </source>
</evidence>
<evidence type="ECO:0000259" key="10">
    <source>
        <dbReference type="Pfam" id="PF02670"/>
    </source>
</evidence>
<gene>
    <name evidence="9" type="primary">dxr</name>
    <name evidence="13" type="ORF">BCL32_6500</name>
</gene>
<keyword evidence="3 9" id="KW-0479">Metal-binding</keyword>
<comment type="function">
    <text evidence="9">Catalyzes the NADPH-dependent rearrangement and reduction of 1-deoxy-D-xylulose-5-phosphate (DXP) to 2-C-methyl-D-erythritol 4-phosphate (MEP).</text>
</comment>
<dbReference type="InterPro" id="IPR013512">
    <property type="entry name" value="DXP_reductoisomerase_N"/>
</dbReference>
<dbReference type="GO" id="GO:0030604">
    <property type="term" value="F:1-deoxy-D-xylulose-5-phosphate reductoisomerase activity"/>
    <property type="evidence" value="ECO:0007669"/>
    <property type="project" value="UniProtKB-UniRule"/>
</dbReference>
<evidence type="ECO:0000256" key="5">
    <source>
        <dbReference type="ARBA" id="ARBA00023002"/>
    </source>
</evidence>
<evidence type="ECO:0000256" key="7">
    <source>
        <dbReference type="ARBA" id="ARBA00023229"/>
    </source>
</evidence>